<reference evidence="1" key="1">
    <citation type="submission" date="2007-11" db="EMBL/GenBank/DDBJ databases">
        <authorList>
            <person name="Fulton L."/>
            <person name="Clifton S."/>
            <person name="Fulton B."/>
            <person name="Xu J."/>
            <person name="Minx P."/>
            <person name="Pepin K.H."/>
            <person name="Johnson M."/>
            <person name="Thiruvilangam P."/>
            <person name="Bhonagiri V."/>
            <person name="Nash W.E."/>
            <person name="Mardis E.R."/>
            <person name="Wilson R.K."/>
        </authorList>
    </citation>
    <scope>NUCLEOTIDE SEQUENCE [LARGE SCALE GENOMIC DNA]</scope>
    <source>
        <strain evidence="1">DSM 17241</strain>
    </source>
</reference>
<gene>
    <name evidence="1" type="ORF">ANACOL_02843</name>
</gene>
<name>B0PE58_9FIRM</name>
<dbReference type="HOGENOM" id="CLU_856969_0_0_9"/>
<dbReference type="EMBL" id="ABGD02000024">
    <property type="protein sequence ID" value="EDS10247.1"/>
    <property type="molecule type" value="Genomic_DNA"/>
</dbReference>
<sequence length="324" mass="35975">MSKVCDKVLLVEANNLSNEQVEKLSGYIQTLPEVDGADLDTKVEWVIEILEGKVIYVFGREGKDLIGWESNYVQSVWPLEDLLKYIDEEGCSARIYIGGFESLRETIKLVKGAQATHSSFCTGAKEYEQIIVKDGVLDQVSRLIRDIEPISGDTEEMDDCQAQFLIKSDTAVAVIGGANVVDGLKEPFGVVCTYDEQPDKILLLEGLGFFKCIDGGFEIITGNLGTVIEEVAKAENELNAADTINRIRKLDKKINKEEAESLIKLASALCVSLYSGGEEDSLRVMDCSSEEEYFLTLEETKEWLNKRSHSVLRMADKIHGIIGE</sequence>
<organism evidence="1 2">
    <name type="scientific">Anaerotruncus colihominis DSM 17241</name>
    <dbReference type="NCBI Taxonomy" id="445972"/>
    <lineage>
        <taxon>Bacteria</taxon>
        <taxon>Bacillati</taxon>
        <taxon>Bacillota</taxon>
        <taxon>Clostridia</taxon>
        <taxon>Eubacteriales</taxon>
        <taxon>Oscillospiraceae</taxon>
        <taxon>Anaerotruncus</taxon>
    </lineage>
</organism>
<accession>B0PE58</accession>
<reference evidence="1" key="2">
    <citation type="submission" date="2013-09" db="EMBL/GenBank/DDBJ databases">
        <title>Draft genome sequence of Anaerotruncus colihominis(DSM 17241).</title>
        <authorList>
            <person name="Sudarsanam P."/>
            <person name="Ley R."/>
            <person name="Guruge J."/>
            <person name="Turnbaugh P.J."/>
            <person name="Mahowald M."/>
            <person name="Liep D."/>
            <person name="Gordon J."/>
        </authorList>
    </citation>
    <scope>NUCLEOTIDE SEQUENCE</scope>
    <source>
        <strain evidence="1">DSM 17241</strain>
    </source>
</reference>
<comment type="caution">
    <text evidence="1">The sequence shown here is derived from an EMBL/GenBank/DDBJ whole genome shotgun (WGS) entry which is preliminary data.</text>
</comment>
<dbReference type="Proteomes" id="UP000003803">
    <property type="component" value="Unassembled WGS sequence"/>
</dbReference>
<dbReference type="RefSeq" id="WP_006875747.1">
    <property type="nucleotide sequence ID" value="NZ_DS544185.1"/>
</dbReference>
<proteinExistence type="predicted"/>
<evidence type="ECO:0000313" key="2">
    <source>
        <dbReference type="Proteomes" id="UP000003803"/>
    </source>
</evidence>
<keyword evidence="2" id="KW-1185">Reference proteome</keyword>
<evidence type="ECO:0000313" key="1">
    <source>
        <dbReference type="EMBL" id="EDS10247.1"/>
    </source>
</evidence>
<dbReference type="AlphaFoldDB" id="B0PE58"/>
<protein>
    <submittedName>
        <fullName evidence="1">Uncharacterized protein</fullName>
    </submittedName>
</protein>